<feature type="domain" description="PDZ" evidence="7">
    <location>
        <begin position="407"/>
        <end position="481"/>
    </location>
</feature>
<dbReference type="InterPro" id="IPR001940">
    <property type="entry name" value="Peptidase_S1C"/>
</dbReference>
<dbReference type="EMBL" id="MIHA01000012">
    <property type="protein sequence ID" value="ODQ88977.1"/>
    <property type="molecule type" value="Genomic_DNA"/>
</dbReference>
<keyword evidence="3" id="KW-0378">Hydrolase</keyword>
<comment type="similarity">
    <text evidence="1">Belongs to the peptidase S1C family.</text>
</comment>
<dbReference type="PANTHER" id="PTHR43343:SF3">
    <property type="entry name" value="PROTEASE DO-LIKE 8, CHLOROPLASTIC"/>
    <property type="match status" value="1"/>
</dbReference>
<evidence type="ECO:0000256" key="4">
    <source>
        <dbReference type="ARBA" id="ARBA00022825"/>
    </source>
</evidence>
<dbReference type="OrthoDB" id="9758917at2"/>
<dbReference type="Gene3D" id="2.40.10.10">
    <property type="entry name" value="Trypsin-like serine proteases"/>
    <property type="match status" value="2"/>
</dbReference>
<dbReference type="InterPro" id="IPR051201">
    <property type="entry name" value="Chloro_Bact_Ser_Proteases"/>
</dbReference>
<dbReference type="RefSeq" id="WP_069414858.1">
    <property type="nucleotide sequence ID" value="NZ_JACKUL010000020.1"/>
</dbReference>
<evidence type="ECO:0000313" key="9">
    <source>
        <dbReference type="Proteomes" id="UP000094053"/>
    </source>
</evidence>
<proteinExistence type="inferred from homology"/>
<feature type="region of interest" description="Disordered" evidence="5">
    <location>
        <begin position="94"/>
        <end position="128"/>
    </location>
</feature>
<dbReference type="InterPro" id="IPR043504">
    <property type="entry name" value="Peptidase_S1_PA_chymotrypsin"/>
</dbReference>
<evidence type="ECO:0000256" key="3">
    <source>
        <dbReference type="ARBA" id="ARBA00022801"/>
    </source>
</evidence>
<dbReference type="Proteomes" id="UP000094053">
    <property type="component" value="Unassembled WGS sequence"/>
</dbReference>
<gene>
    <name evidence="8" type="ORF">BHQ18_17295</name>
</gene>
<evidence type="ECO:0000256" key="6">
    <source>
        <dbReference type="SAM" id="Phobius"/>
    </source>
</evidence>
<dbReference type="GO" id="GO:0006508">
    <property type="term" value="P:proteolysis"/>
    <property type="evidence" value="ECO:0007669"/>
    <property type="project" value="UniProtKB-KW"/>
</dbReference>
<keyword evidence="6" id="KW-0472">Membrane</keyword>
<protein>
    <submittedName>
        <fullName evidence="8">Serine protease</fullName>
    </submittedName>
</protein>
<keyword evidence="2 8" id="KW-0645">Protease</keyword>
<dbReference type="Pfam" id="PF13180">
    <property type="entry name" value="PDZ_2"/>
    <property type="match status" value="1"/>
</dbReference>
<dbReference type="SUPFAM" id="SSF50156">
    <property type="entry name" value="PDZ domain-like"/>
    <property type="match status" value="1"/>
</dbReference>
<evidence type="ECO:0000256" key="2">
    <source>
        <dbReference type="ARBA" id="ARBA00022670"/>
    </source>
</evidence>
<dbReference type="InterPro" id="IPR036034">
    <property type="entry name" value="PDZ_sf"/>
</dbReference>
<dbReference type="InterPro" id="IPR001478">
    <property type="entry name" value="PDZ"/>
</dbReference>
<evidence type="ECO:0000259" key="7">
    <source>
        <dbReference type="SMART" id="SM00228"/>
    </source>
</evidence>
<comment type="caution">
    <text evidence="8">The sequence shown here is derived from an EMBL/GenBank/DDBJ whole genome shotgun (WGS) entry which is preliminary data.</text>
</comment>
<keyword evidence="9" id="KW-1185">Reference proteome</keyword>
<dbReference type="Gene3D" id="2.30.42.10">
    <property type="match status" value="1"/>
</dbReference>
<keyword evidence="4" id="KW-0720">Serine protease</keyword>
<dbReference type="FunFam" id="2.40.10.10:FF:000001">
    <property type="entry name" value="Periplasmic serine protease DegS"/>
    <property type="match status" value="1"/>
</dbReference>
<feature type="transmembrane region" description="Helical" evidence="6">
    <location>
        <begin position="145"/>
        <end position="165"/>
    </location>
</feature>
<dbReference type="SMART" id="SM00228">
    <property type="entry name" value="PDZ"/>
    <property type="match status" value="1"/>
</dbReference>
<organism evidence="8 9">
    <name type="scientific">Mycolicibacterium flavescens</name>
    <name type="common">Mycobacterium flavescens</name>
    <dbReference type="NCBI Taxonomy" id="1776"/>
    <lineage>
        <taxon>Bacteria</taxon>
        <taxon>Bacillati</taxon>
        <taxon>Actinomycetota</taxon>
        <taxon>Actinomycetes</taxon>
        <taxon>Mycobacteriales</taxon>
        <taxon>Mycobacteriaceae</taxon>
        <taxon>Mycolicibacterium</taxon>
    </lineage>
</organism>
<evidence type="ECO:0000256" key="5">
    <source>
        <dbReference type="SAM" id="MobiDB-lite"/>
    </source>
</evidence>
<dbReference type="AlphaFoldDB" id="A0A1E3RHV2"/>
<evidence type="ECO:0000313" key="8">
    <source>
        <dbReference type="EMBL" id="ODQ88977.1"/>
    </source>
</evidence>
<dbReference type="InterPro" id="IPR009003">
    <property type="entry name" value="Peptidase_S1_PA"/>
</dbReference>
<evidence type="ECO:0000256" key="1">
    <source>
        <dbReference type="ARBA" id="ARBA00010541"/>
    </source>
</evidence>
<sequence>MTNIDQTGRERLEPRPVSRPPVNPAEQRAFGRPDGVQGSFVGLDKYRDQGEYTPTNQSPDPVLAEAFGKPAEVSETLQRHPADAGALDAERLGDEPDQAADPWRDPSAPASLGTPAVQEPPRAPTNVPSGKLGVRDVLFGGRVSYVALASLAIIALVIGLAGGWVGRKTAEVVEAFTTSKVTLDTSDTGPPPEGHIAKVAAAVADSVVTVEATSDQEGSQGSGVVIDGRGYIVTNNHVISEAALNPSKYKMKIVFNDGKEVPANLVGRDPKTDLAVLKVDNVDNLTVAKMGDSDNLRVGDEVIAAGAPLGLRSTVTAGIISALHRPVPLSGDGSDTDTVIDGLQTDAPINHGNSGGPLIDMNGNVIGINTAGKSLSESASGLGFAIPINEVKVVVDSLIRDGKIAHPTLGLTARSVSNEIASGAQVANVKAGSPAEKAGILENDVVVKVGDRTVADADEFVVAVRQLKIGQDAPIEVVRDGRRVTLTVNPGPDNTV</sequence>
<name>A0A1E3RHV2_MYCFV</name>
<dbReference type="PRINTS" id="PR00834">
    <property type="entry name" value="PROTEASES2C"/>
</dbReference>
<dbReference type="PANTHER" id="PTHR43343">
    <property type="entry name" value="PEPTIDASE S12"/>
    <property type="match status" value="1"/>
</dbReference>
<keyword evidence="6" id="KW-0812">Transmembrane</keyword>
<keyword evidence="6" id="KW-1133">Transmembrane helix</keyword>
<feature type="compositionally biased region" description="Basic and acidic residues" evidence="5">
    <location>
        <begin position="7"/>
        <end position="16"/>
    </location>
</feature>
<feature type="region of interest" description="Disordered" evidence="5">
    <location>
        <begin position="1"/>
        <end position="80"/>
    </location>
</feature>
<accession>A0A1E3RHV2</accession>
<reference evidence="9" key="1">
    <citation type="submission" date="2016-09" db="EMBL/GenBank/DDBJ databases">
        <authorList>
            <person name="Greninger A.L."/>
            <person name="Jerome K.R."/>
            <person name="Mcnair B."/>
            <person name="Wallis C."/>
            <person name="Fang F."/>
        </authorList>
    </citation>
    <scope>NUCLEOTIDE SEQUENCE [LARGE SCALE GENOMIC DNA]</scope>
    <source>
        <strain evidence="9">M6</strain>
    </source>
</reference>
<dbReference type="STRING" id="1776.BHQ18_17295"/>
<dbReference type="SUPFAM" id="SSF50494">
    <property type="entry name" value="Trypsin-like serine proteases"/>
    <property type="match status" value="1"/>
</dbReference>
<dbReference type="Pfam" id="PF13365">
    <property type="entry name" value="Trypsin_2"/>
    <property type="match status" value="1"/>
</dbReference>
<dbReference type="GO" id="GO:0004252">
    <property type="term" value="F:serine-type endopeptidase activity"/>
    <property type="evidence" value="ECO:0007669"/>
    <property type="project" value="InterPro"/>
</dbReference>